<dbReference type="InterPro" id="IPR058627">
    <property type="entry name" value="MdtA-like_C"/>
</dbReference>
<dbReference type="Gene3D" id="2.40.30.170">
    <property type="match status" value="1"/>
</dbReference>
<evidence type="ECO:0000259" key="5">
    <source>
        <dbReference type="Pfam" id="PF25967"/>
    </source>
</evidence>
<sequence>MKISRPVLVNTSLGVVIAGAIAASLLILLPARASTSTDATQLTSTVQQGVVSSTITANGSVAAVREVDANFAVSGTIASVDVALGATVTAGQQLGTLDATELDNAVASASTALTRATTDLATANAAVTSATTDASSADPQTASIAGEKLTSAKSQVLDAKDKVADANDVLAAAQADRANATLVSPIAGLVVAVSGTVGGSSGSSTSGTSAAGGTTTTSSEFVTIADVTAMTMTAAIAEADIALVAVGQTAAVTFPALEDVTATATVTSIAPTGTTSNSIVTYSTTITLDTIPEGLRLGQTAEVTITTVASADDALYVPTAAITTAADGTSTVDVIGDDDVTTTNVELGVVGDAGTVVTSGLTAGQTIVLGEVAATTESDAVTGTTDQRGQFGGGTGTGGFTPPTGGTFPGGN</sequence>
<evidence type="ECO:0000313" key="7">
    <source>
        <dbReference type="Proteomes" id="UP001549257"/>
    </source>
</evidence>
<dbReference type="EMBL" id="JBEPSJ010000002">
    <property type="protein sequence ID" value="MET4582967.1"/>
    <property type="molecule type" value="Genomic_DNA"/>
</dbReference>
<name>A0ABV2QPP8_9MICO</name>
<evidence type="ECO:0000256" key="2">
    <source>
        <dbReference type="ARBA" id="ARBA00023054"/>
    </source>
</evidence>
<dbReference type="InterPro" id="IPR058792">
    <property type="entry name" value="Beta-barrel_RND_2"/>
</dbReference>
<protein>
    <submittedName>
        <fullName evidence="6">Macrolide-specific efflux system membrane fusion protein</fullName>
    </submittedName>
</protein>
<dbReference type="InterPro" id="IPR050465">
    <property type="entry name" value="UPF0194_transport"/>
</dbReference>
<dbReference type="Gene3D" id="2.40.420.20">
    <property type="match status" value="1"/>
</dbReference>
<feature type="compositionally biased region" description="Gly residues" evidence="3">
    <location>
        <begin position="390"/>
        <end position="399"/>
    </location>
</feature>
<gene>
    <name evidence="6" type="ORF">ABIE21_002477</name>
</gene>
<accession>A0ABV2QPP8</accession>
<dbReference type="PANTHER" id="PTHR32347:SF23">
    <property type="entry name" value="BLL5650 PROTEIN"/>
    <property type="match status" value="1"/>
</dbReference>
<evidence type="ECO:0000259" key="4">
    <source>
        <dbReference type="Pfam" id="PF25954"/>
    </source>
</evidence>
<dbReference type="PANTHER" id="PTHR32347">
    <property type="entry name" value="EFFLUX SYSTEM COMPONENT YKNX-RELATED"/>
    <property type="match status" value="1"/>
</dbReference>
<keyword evidence="2" id="KW-0175">Coiled coil</keyword>
<dbReference type="Pfam" id="PF25967">
    <property type="entry name" value="RND-MFP_C"/>
    <property type="match status" value="1"/>
</dbReference>
<comment type="subcellular location">
    <subcellularLocation>
        <location evidence="1">Cell envelope</location>
    </subcellularLocation>
</comment>
<dbReference type="Pfam" id="PF25954">
    <property type="entry name" value="Beta-barrel_RND_2"/>
    <property type="match status" value="1"/>
</dbReference>
<reference evidence="6 7" key="1">
    <citation type="submission" date="2024-06" db="EMBL/GenBank/DDBJ databases">
        <title>Sorghum-associated microbial communities from plants grown in Nebraska, USA.</title>
        <authorList>
            <person name="Schachtman D."/>
        </authorList>
    </citation>
    <scope>NUCLEOTIDE SEQUENCE [LARGE SCALE GENOMIC DNA]</scope>
    <source>
        <strain evidence="6 7">2857</strain>
    </source>
</reference>
<evidence type="ECO:0000313" key="6">
    <source>
        <dbReference type="EMBL" id="MET4582967.1"/>
    </source>
</evidence>
<keyword evidence="7" id="KW-1185">Reference proteome</keyword>
<feature type="domain" description="Multidrug resistance protein MdtA-like C-terminal permuted SH3" evidence="5">
    <location>
        <begin position="313"/>
        <end position="371"/>
    </location>
</feature>
<comment type="caution">
    <text evidence="6">The sequence shown here is derived from an EMBL/GenBank/DDBJ whole genome shotgun (WGS) entry which is preliminary data.</text>
</comment>
<dbReference type="RefSeq" id="WP_354025116.1">
    <property type="nucleotide sequence ID" value="NZ_JBEPSJ010000002.1"/>
</dbReference>
<dbReference type="SUPFAM" id="SSF111369">
    <property type="entry name" value="HlyD-like secretion proteins"/>
    <property type="match status" value="1"/>
</dbReference>
<evidence type="ECO:0000256" key="3">
    <source>
        <dbReference type="SAM" id="MobiDB-lite"/>
    </source>
</evidence>
<organism evidence="6 7">
    <name type="scientific">Conyzicola nivalis</name>
    <dbReference type="NCBI Taxonomy" id="1477021"/>
    <lineage>
        <taxon>Bacteria</taxon>
        <taxon>Bacillati</taxon>
        <taxon>Actinomycetota</taxon>
        <taxon>Actinomycetes</taxon>
        <taxon>Micrococcales</taxon>
        <taxon>Microbacteriaceae</taxon>
        <taxon>Conyzicola</taxon>
    </lineage>
</organism>
<proteinExistence type="predicted"/>
<dbReference type="Proteomes" id="UP001549257">
    <property type="component" value="Unassembled WGS sequence"/>
</dbReference>
<evidence type="ECO:0000256" key="1">
    <source>
        <dbReference type="ARBA" id="ARBA00004196"/>
    </source>
</evidence>
<feature type="domain" description="CusB-like beta-barrel" evidence="4">
    <location>
        <begin position="233"/>
        <end position="306"/>
    </location>
</feature>
<feature type="region of interest" description="Disordered" evidence="3">
    <location>
        <begin position="381"/>
        <end position="412"/>
    </location>
</feature>
<dbReference type="Gene3D" id="2.40.50.100">
    <property type="match status" value="1"/>
</dbReference>